<organism evidence="1 2">
    <name type="scientific">Pleurodeles waltl</name>
    <name type="common">Iberian ribbed newt</name>
    <dbReference type="NCBI Taxonomy" id="8319"/>
    <lineage>
        <taxon>Eukaryota</taxon>
        <taxon>Metazoa</taxon>
        <taxon>Chordata</taxon>
        <taxon>Craniata</taxon>
        <taxon>Vertebrata</taxon>
        <taxon>Euteleostomi</taxon>
        <taxon>Amphibia</taxon>
        <taxon>Batrachia</taxon>
        <taxon>Caudata</taxon>
        <taxon>Salamandroidea</taxon>
        <taxon>Salamandridae</taxon>
        <taxon>Pleurodelinae</taxon>
        <taxon>Pleurodeles</taxon>
    </lineage>
</organism>
<evidence type="ECO:0000313" key="1">
    <source>
        <dbReference type="EMBL" id="KAJ1207301.1"/>
    </source>
</evidence>
<dbReference type="AlphaFoldDB" id="A0AAV7W3T9"/>
<accession>A0AAV7W3T9</accession>
<evidence type="ECO:0000313" key="2">
    <source>
        <dbReference type="Proteomes" id="UP001066276"/>
    </source>
</evidence>
<sequence length="83" mass="9322">MCDDRSPLGLGRAENVTRIRATLNKGETQYRRHTFPLLRPRGRWALLGSPDGTPPHLPGDRKPHIHGLVVRYTVAETYARGGH</sequence>
<comment type="caution">
    <text evidence="1">The sequence shown here is derived from an EMBL/GenBank/DDBJ whole genome shotgun (WGS) entry which is preliminary data.</text>
</comment>
<keyword evidence="2" id="KW-1185">Reference proteome</keyword>
<gene>
    <name evidence="1" type="ORF">NDU88_002692</name>
</gene>
<proteinExistence type="predicted"/>
<reference evidence="1" key="1">
    <citation type="journal article" date="2022" name="bioRxiv">
        <title>Sequencing and chromosome-scale assembly of the giantPleurodeles waltlgenome.</title>
        <authorList>
            <person name="Brown T."/>
            <person name="Elewa A."/>
            <person name="Iarovenko S."/>
            <person name="Subramanian E."/>
            <person name="Araus A.J."/>
            <person name="Petzold A."/>
            <person name="Susuki M."/>
            <person name="Suzuki K.-i.T."/>
            <person name="Hayashi T."/>
            <person name="Toyoda A."/>
            <person name="Oliveira C."/>
            <person name="Osipova E."/>
            <person name="Leigh N.D."/>
            <person name="Simon A."/>
            <person name="Yun M.H."/>
        </authorList>
    </citation>
    <scope>NUCLEOTIDE SEQUENCE</scope>
    <source>
        <strain evidence="1">20211129_DDA</strain>
        <tissue evidence="1">Liver</tissue>
    </source>
</reference>
<dbReference type="EMBL" id="JANPWB010000002">
    <property type="protein sequence ID" value="KAJ1207301.1"/>
    <property type="molecule type" value="Genomic_DNA"/>
</dbReference>
<name>A0AAV7W3T9_PLEWA</name>
<dbReference type="Proteomes" id="UP001066276">
    <property type="component" value="Chromosome 1_2"/>
</dbReference>
<protein>
    <submittedName>
        <fullName evidence="1">Uncharacterized protein</fullName>
    </submittedName>
</protein>